<dbReference type="PROSITE" id="PS00657">
    <property type="entry name" value="FORK_HEAD_1"/>
    <property type="match status" value="1"/>
</dbReference>
<feature type="compositionally biased region" description="Polar residues" evidence="7">
    <location>
        <begin position="532"/>
        <end position="553"/>
    </location>
</feature>
<proteinExistence type="predicted"/>
<dbReference type="FunFam" id="1.10.10.10:FF:000030">
    <property type="entry name" value="Forkhead box protein K2"/>
    <property type="match status" value="1"/>
</dbReference>
<organism evidence="10 11">
    <name type="scientific">Saccharomycopsis crataegensis</name>
    <dbReference type="NCBI Taxonomy" id="43959"/>
    <lineage>
        <taxon>Eukaryota</taxon>
        <taxon>Fungi</taxon>
        <taxon>Dikarya</taxon>
        <taxon>Ascomycota</taxon>
        <taxon>Saccharomycotina</taxon>
        <taxon>Saccharomycetes</taxon>
        <taxon>Saccharomycopsidaceae</taxon>
        <taxon>Saccharomycopsis</taxon>
    </lineage>
</organism>
<dbReference type="InterPro" id="IPR030456">
    <property type="entry name" value="TF_fork_head_CS_2"/>
</dbReference>
<dbReference type="PROSITE" id="PS50006">
    <property type="entry name" value="FHA_DOMAIN"/>
    <property type="match status" value="1"/>
</dbReference>
<dbReference type="RefSeq" id="XP_064855626.1">
    <property type="nucleotide sequence ID" value="XM_064999554.1"/>
</dbReference>
<feature type="compositionally biased region" description="Basic and acidic residues" evidence="7">
    <location>
        <begin position="522"/>
        <end position="531"/>
    </location>
</feature>
<feature type="compositionally biased region" description="Low complexity" evidence="7">
    <location>
        <begin position="447"/>
        <end position="465"/>
    </location>
</feature>
<dbReference type="SMART" id="SM00240">
    <property type="entry name" value="FHA"/>
    <property type="match status" value="1"/>
</dbReference>
<evidence type="ECO:0000256" key="5">
    <source>
        <dbReference type="ARBA" id="ARBA00023242"/>
    </source>
</evidence>
<dbReference type="EMBL" id="BTFZ01000020">
    <property type="protein sequence ID" value="GMM38631.1"/>
    <property type="molecule type" value="Genomic_DNA"/>
</dbReference>
<dbReference type="InterPro" id="IPR001766">
    <property type="entry name" value="Fork_head_dom"/>
</dbReference>
<feature type="region of interest" description="Disordered" evidence="7">
    <location>
        <begin position="237"/>
        <end position="265"/>
    </location>
</feature>
<feature type="DNA-binding region" description="Fork-head" evidence="6">
    <location>
        <begin position="295"/>
        <end position="393"/>
    </location>
</feature>
<sequence>MSTQTRKRAAEEPLSPSQVYEDPFELANSVTTILACPDHPTMVANQYSNEKNPVGEVQAYAKIAGKNWTYYVKSLETTIGRNTDVIKPGEKLIDIDLGPAKVVSRRHATITYNLQTRVWELNVFGRNGAKIDTSRIQCGEGALPAVLKCGTVMDIGGTQMMFILPDTTPQISPNVLNLAAQKLPGLNDFLKKRPNYGAAYFNSSSNSNQSKLTFNNTYQAQQQNGFKGYSLYNGKNDNDTYFNNDNNNNNNTHENSNSSSNSNNRINVLSTMKSSHQNFANMDTDLSKEESKDIKPPYSYATMITQAILSNEDGVLSLSEIYEWISSHYSFYRYSKTGWQNSIRHNLSLNKAFEKVPRRPNEPGKGMKWQIAESYKQEFLKSLANGSMTKIKRGSSVSRQLQLHLATHSNLPNGMKNADNSNNNYQPPRDIIPEELSSSAKLYLQQSNQQYSQQNHTKSQQTQQQAIAPSLSYMAHAGTTSNFQQPLPQQVPSQQQPTSVAQHNISQPMNPSDLKNSVLGDKPNKSLESDSGRNGVQTPSPKISRGSTNSNKENNYDKNDVGTSTQTSGPVNIDLMSFSSPSKGYAVSALEAYTPERGSSKKLNFARNHNKNDAENYDIKNQNSDFKSKNDLIKSPMNNNNTQPSNLQASPAIWNFVQFGTPTSQTPKLKKEAAANCGGLKHEGDDEDGKAMIAGSPISQRKNVMSNNGNGDLYSGMN</sequence>
<keyword evidence="3 6" id="KW-0238">DNA-binding</keyword>
<dbReference type="PROSITE" id="PS00658">
    <property type="entry name" value="FORK_HEAD_2"/>
    <property type="match status" value="1"/>
</dbReference>
<evidence type="ECO:0000256" key="6">
    <source>
        <dbReference type="PROSITE-ProRule" id="PRU00089"/>
    </source>
</evidence>
<feature type="domain" description="Fork-head" evidence="9">
    <location>
        <begin position="295"/>
        <end position="393"/>
    </location>
</feature>
<evidence type="ECO:0000256" key="1">
    <source>
        <dbReference type="ARBA" id="ARBA00004123"/>
    </source>
</evidence>
<dbReference type="PRINTS" id="PR00053">
    <property type="entry name" value="FORKHEAD"/>
</dbReference>
<dbReference type="InterPro" id="IPR018122">
    <property type="entry name" value="TF_fork_head_CS_1"/>
</dbReference>
<dbReference type="GO" id="GO:0000981">
    <property type="term" value="F:DNA-binding transcription factor activity, RNA polymerase II-specific"/>
    <property type="evidence" value="ECO:0007669"/>
    <property type="project" value="TreeGrafter"/>
</dbReference>
<dbReference type="CDD" id="cd22701">
    <property type="entry name" value="FHA_FKH1-like"/>
    <property type="match status" value="1"/>
</dbReference>
<evidence type="ECO:0000256" key="3">
    <source>
        <dbReference type="ARBA" id="ARBA00023125"/>
    </source>
</evidence>
<dbReference type="GO" id="GO:0005634">
    <property type="term" value="C:nucleus"/>
    <property type="evidence" value="ECO:0007669"/>
    <property type="project" value="UniProtKB-SubCell"/>
</dbReference>
<dbReference type="Gene3D" id="1.10.10.10">
    <property type="entry name" value="Winged helix-like DNA-binding domain superfamily/Winged helix DNA-binding domain"/>
    <property type="match status" value="1"/>
</dbReference>
<protein>
    <submittedName>
        <fullName evidence="10">Forkhead family transcription factor</fullName>
    </submittedName>
</protein>
<dbReference type="Pfam" id="PF00250">
    <property type="entry name" value="Forkhead"/>
    <property type="match status" value="1"/>
</dbReference>
<dbReference type="Gene3D" id="2.60.200.20">
    <property type="match status" value="1"/>
</dbReference>
<comment type="subcellular location">
    <subcellularLocation>
        <location evidence="1 6">Nucleus</location>
    </subcellularLocation>
</comment>
<evidence type="ECO:0000256" key="4">
    <source>
        <dbReference type="ARBA" id="ARBA00023163"/>
    </source>
</evidence>
<evidence type="ECO:0000313" key="11">
    <source>
        <dbReference type="Proteomes" id="UP001360560"/>
    </source>
</evidence>
<name>A0AAV5QVV7_9ASCO</name>
<dbReference type="SUPFAM" id="SSF49879">
    <property type="entry name" value="SMAD/FHA domain"/>
    <property type="match status" value="1"/>
</dbReference>
<feature type="region of interest" description="Disordered" evidence="7">
    <location>
        <begin position="482"/>
        <end position="570"/>
    </location>
</feature>
<evidence type="ECO:0000256" key="7">
    <source>
        <dbReference type="SAM" id="MobiDB-lite"/>
    </source>
</evidence>
<dbReference type="CDD" id="cd00059">
    <property type="entry name" value="FH_FOX"/>
    <property type="match status" value="1"/>
</dbReference>
<dbReference type="InterPro" id="IPR036388">
    <property type="entry name" value="WH-like_DNA-bd_sf"/>
</dbReference>
<feature type="region of interest" description="Disordered" evidence="7">
    <location>
        <begin position="409"/>
        <end position="431"/>
    </location>
</feature>
<evidence type="ECO:0000259" key="9">
    <source>
        <dbReference type="PROSITE" id="PS50039"/>
    </source>
</evidence>
<feature type="compositionally biased region" description="Low complexity" evidence="7">
    <location>
        <begin position="484"/>
        <end position="497"/>
    </location>
</feature>
<dbReference type="GeneID" id="90076619"/>
<reference evidence="10 11" key="1">
    <citation type="journal article" date="2023" name="Elife">
        <title>Identification of key yeast species and microbe-microbe interactions impacting larval growth of Drosophila in the wild.</title>
        <authorList>
            <person name="Mure A."/>
            <person name="Sugiura Y."/>
            <person name="Maeda R."/>
            <person name="Honda K."/>
            <person name="Sakurai N."/>
            <person name="Takahashi Y."/>
            <person name="Watada M."/>
            <person name="Katoh T."/>
            <person name="Gotoh A."/>
            <person name="Gotoh Y."/>
            <person name="Taniguchi I."/>
            <person name="Nakamura K."/>
            <person name="Hayashi T."/>
            <person name="Katayama T."/>
            <person name="Uemura T."/>
            <person name="Hattori Y."/>
        </authorList>
    </citation>
    <scope>NUCLEOTIDE SEQUENCE [LARGE SCALE GENOMIC DNA]</scope>
    <source>
        <strain evidence="10 11">SC-9</strain>
    </source>
</reference>
<keyword evidence="5 6" id="KW-0539">Nucleus</keyword>
<dbReference type="SUPFAM" id="SSF46785">
    <property type="entry name" value="Winged helix' DNA-binding domain"/>
    <property type="match status" value="1"/>
</dbReference>
<evidence type="ECO:0000256" key="2">
    <source>
        <dbReference type="ARBA" id="ARBA00023015"/>
    </source>
</evidence>
<feature type="region of interest" description="Disordered" evidence="7">
    <location>
        <begin position="447"/>
        <end position="466"/>
    </location>
</feature>
<dbReference type="InterPro" id="IPR036390">
    <property type="entry name" value="WH_DNA-bd_sf"/>
</dbReference>
<feature type="compositionally biased region" description="Polar residues" evidence="7">
    <location>
        <begin position="561"/>
        <end position="570"/>
    </location>
</feature>
<dbReference type="PANTHER" id="PTHR45881">
    <property type="entry name" value="CHECKPOINT SUPPRESSOR 1-LIKE, ISOFORM A-RELATED"/>
    <property type="match status" value="1"/>
</dbReference>
<keyword evidence="4" id="KW-0804">Transcription</keyword>
<feature type="compositionally biased region" description="Low complexity" evidence="7">
    <location>
        <begin position="239"/>
        <end position="264"/>
    </location>
</feature>
<dbReference type="InterPro" id="IPR008984">
    <property type="entry name" value="SMAD_FHA_dom_sf"/>
</dbReference>
<dbReference type="InterPro" id="IPR000253">
    <property type="entry name" value="FHA_dom"/>
</dbReference>
<accession>A0AAV5QVV7</accession>
<evidence type="ECO:0000259" key="8">
    <source>
        <dbReference type="PROSITE" id="PS50006"/>
    </source>
</evidence>
<evidence type="ECO:0000313" key="10">
    <source>
        <dbReference type="EMBL" id="GMM38631.1"/>
    </source>
</evidence>
<feature type="domain" description="FHA" evidence="8">
    <location>
        <begin position="77"/>
        <end position="136"/>
    </location>
</feature>
<dbReference type="PANTHER" id="PTHR45881:SF1">
    <property type="entry name" value="FORK HEAD PROTEIN HOMOLOG 2"/>
    <property type="match status" value="1"/>
</dbReference>
<gene>
    <name evidence="10" type="ORF">DASC09_059700</name>
</gene>
<dbReference type="Pfam" id="PF00498">
    <property type="entry name" value="FHA"/>
    <property type="match status" value="1"/>
</dbReference>
<dbReference type="PROSITE" id="PS50039">
    <property type="entry name" value="FORK_HEAD_3"/>
    <property type="match status" value="1"/>
</dbReference>
<dbReference type="Proteomes" id="UP001360560">
    <property type="component" value="Unassembled WGS sequence"/>
</dbReference>
<dbReference type="GO" id="GO:0000978">
    <property type="term" value="F:RNA polymerase II cis-regulatory region sequence-specific DNA binding"/>
    <property type="evidence" value="ECO:0007669"/>
    <property type="project" value="TreeGrafter"/>
</dbReference>
<keyword evidence="2" id="KW-0805">Transcription regulation</keyword>
<dbReference type="AlphaFoldDB" id="A0AAV5QVV7"/>
<feature type="compositionally biased region" description="Polar residues" evidence="7">
    <location>
        <begin position="409"/>
        <end position="426"/>
    </location>
</feature>
<comment type="caution">
    <text evidence="10">The sequence shown here is derived from an EMBL/GenBank/DDBJ whole genome shotgun (WGS) entry which is preliminary data.</text>
</comment>
<keyword evidence="11" id="KW-1185">Reference proteome</keyword>
<dbReference type="SMART" id="SM00339">
    <property type="entry name" value="FH"/>
    <property type="match status" value="1"/>
</dbReference>
<dbReference type="GO" id="GO:2000221">
    <property type="term" value="P:negative regulation of pseudohyphal growth"/>
    <property type="evidence" value="ECO:0007669"/>
    <property type="project" value="UniProtKB-ARBA"/>
</dbReference>
<feature type="compositionally biased region" description="Polar residues" evidence="7">
    <location>
        <begin position="498"/>
        <end position="515"/>
    </location>
</feature>